<dbReference type="Gene3D" id="3.40.630.30">
    <property type="match status" value="1"/>
</dbReference>
<organism evidence="2 3">
    <name type="scientific">Pseudogymnoascus verrucosus</name>
    <dbReference type="NCBI Taxonomy" id="342668"/>
    <lineage>
        <taxon>Eukaryota</taxon>
        <taxon>Fungi</taxon>
        <taxon>Dikarya</taxon>
        <taxon>Ascomycota</taxon>
        <taxon>Pezizomycotina</taxon>
        <taxon>Leotiomycetes</taxon>
        <taxon>Thelebolales</taxon>
        <taxon>Thelebolaceae</taxon>
        <taxon>Pseudogymnoascus</taxon>
    </lineage>
</organism>
<dbReference type="InterPro" id="IPR016181">
    <property type="entry name" value="Acyl_CoA_acyltransferase"/>
</dbReference>
<name>A0A1B8GY28_9PEZI</name>
<protein>
    <recommendedName>
        <fullName evidence="1">N-acetyltransferase domain-containing protein</fullName>
    </recommendedName>
</protein>
<reference evidence="2 3" key="1">
    <citation type="submission" date="2016-03" db="EMBL/GenBank/DDBJ databases">
        <title>Comparative genomics of Pseudogymnoascus destructans, the fungus causing white-nose syndrome of bats.</title>
        <authorList>
            <person name="Palmer J.M."/>
            <person name="Drees K.P."/>
            <person name="Foster J.T."/>
            <person name="Lindner D.L."/>
        </authorList>
    </citation>
    <scope>NUCLEOTIDE SEQUENCE [LARGE SCALE GENOMIC DNA]</scope>
    <source>
        <strain evidence="2 3">UAMH 10579</strain>
    </source>
</reference>
<accession>A0A1B8GY28</accession>
<keyword evidence="3" id="KW-1185">Reference proteome</keyword>
<reference evidence="3" key="2">
    <citation type="journal article" date="2018" name="Nat. Commun.">
        <title>Extreme sensitivity to ultraviolet light in the fungal pathogen causing white-nose syndrome of bats.</title>
        <authorList>
            <person name="Palmer J.M."/>
            <person name="Drees K.P."/>
            <person name="Foster J.T."/>
            <person name="Lindner D.L."/>
        </authorList>
    </citation>
    <scope>NUCLEOTIDE SEQUENCE [LARGE SCALE GENOMIC DNA]</scope>
    <source>
        <strain evidence="3">UAMH 10579</strain>
    </source>
</reference>
<dbReference type="InterPro" id="IPR000182">
    <property type="entry name" value="GNAT_dom"/>
</dbReference>
<dbReference type="RefSeq" id="XP_018134443.1">
    <property type="nucleotide sequence ID" value="XM_018270586.2"/>
</dbReference>
<sequence>MALPVTQKNSITVQTTLPVQPYPLISDRNPIKTQRLIIRPFQASDIDALYELRLQPEVMKYTKKGVPDINRTESQEILDKMMGSPGNDMYNFAICDGKTNVLIGTGGCHLPVGEVGWPEIGYMFRKEAHGKGYATEFVNAFLDAYWVLPRVRTEVVVDAETVELSEGVTAAKECLGAITTADNKPSHSVLRKTGFERVKVFEVLGNHPQEEGDMTLWAWTVKWPSKAT</sequence>
<gene>
    <name evidence="2" type="ORF">VE01_01058</name>
</gene>
<dbReference type="GO" id="GO:0016747">
    <property type="term" value="F:acyltransferase activity, transferring groups other than amino-acyl groups"/>
    <property type="evidence" value="ECO:0007669"/>
    <property type="project" value="InterPro"/>
</dbReference>
<evidence type="ECO:0000259" key="1">
    <source>
        <dbReference type="PROSITE" id="PS51186"/>
    </source>
</evidence>
<dbReference type="AlphaFoldDB" id="A0A1B8GY28"/>
<evidence type="ECO:0000313" key="2">
    <source>
        <dbReference type="EMBL" id="OBU00711.1"/>
    </source>
</evidence>
<dbReference type="GeneID" id="28834444"/>
<proteinExistence type="predicted"/>
<dbReference type="PROSITE" id="PS51186">
    <property type="entry name" value="GNAT"/>
    <property type="match status" value="1"/>
</dbReference>
<dbReference type="SUPFAM" id="SSF55729">
    <property type="entry name" value="Acyl-CoA N-acyltransferases (Nat)"/>
    <property type="match status" value="1"/>
</dbReference>
<dbReference type="OrthoDB" id="4072826at2759"/>
<dbReference type="Proteomes" id="UP000091956">
    <property type="component" value="Unassembled WGS sequence"/>
</dbReference>
<dbReference type="InterPro" id="IPR051531">
    <property type="entry name" value="N-acetyltransferase"/>
</dbReference>
<dbReference type="Pfam" id="PF13302">
    <property type="entry name" value="Acetyltransf_3"/>
    <property type="match status" value="1"/>
</dbReference>
<dbReference type="EMBL" id="KV460208">
    <property type="protein sequence ID" value="OBU00711.1"/>
    <property type="molecule type" value="Genomic_DNA"/>
</dbReference>
<dbReference type="PANTHER" id="PTHR43792">
    <property type="entry name" value="GNAT FAMILY, PUTATIVE (AFU_ORTHOLOGUE AFUA_3G00765)-RELATED-RELATED"/>
    <property type="match status" value="1"/>
</dbReference>
<feature type="domain" description="N-acetyltransferase" evidence="1">
    <location>
        <begin position="36"/>
        <end position="222"/>
    </location>
</feature>
<dbReference type="PANTHER" id="PTHR43792:SF1">
    <property type="entry name" value="N-ACETYLTRANSFERASE DOMAIN-CONTAINING PROTEIN"/>
    <property type="match status" value="1"/>
</dbReference>
<evidence type="ECO:0000313" key="3">
    <source>
        <dbReference type="Proteomes" id="UP000091956"/>
    </source>
</evidence>